<dbReference type="AlphaFoldDB" id="A0A5J4PL23"/>
<evidence type="ECO:0000313" key="1">
    <source>
        <dbReference type="EMBL" id="KAA6310276.1"/>
    </source>
</evidence>
<name>A0A5J4PL23_9ZZZZ</name>
<protein>
    <submittedName>
        <fullName evidence="1">Uncharacterized protein</fullName>
    </submittedName>
</protein>
<reference evidence="1" key="1">
    <citation type="submission" date="2019-03" db="EMBL/GenBank/DDBJ databases">
        <title>Single cell metagenomics reveals metabolic interactions within the superorganism composed of flagellate Streblomastix strix and complex community of Bacteroidetes bacteria on its surface.</title>
        <authorList>
            <person name="Treitli S.C."/>
            <person name="Kolisko M."/>
            <person name="Husnik F."/>
            <person name="Keeling P."/>
            <person name="Hampl V."/>
        </authorList>
    </citation>
    <scope>NUCLEOTIDE SEQUENCE</scope>
    <source>
        <strain evidence="1">STM</strain>
    </source>
</reference>
<organism evidence="1">
    <name type="scientific">termite gut metagenome</name>
    <dbReference type="NCBI Taxonomy" id="433724"/>
    <lineage>
        <taxon>unclassified sequences</taxon>
        <taxon>metagenomes</taxon>
        <taxon>organismal metagenomes</taxon>
    </lineage>
</organism>
<comment type="caution">
    <text evidence="1">The sequence shown here is derived from an EMBL/GenBank/DDBJ whole genome shotgun (WGS) entry which is preliminary data.</text>
</comment>
<sequence>MKQLKTVPHLRDNELLQRLAKEKDLR</sequence>
<proteinExistence type="predicted"/>
<accession>A0A5J4PL23</accession>
<feature type="non-terminal residue" evidence="1">
    <location>
        <position position="26"/>
    </location>
</feature>
<dbReference type="EMBL" id="SNRY01007507">
    <property type="protein sequence ID" value="KAA6310276.1"/>
    <property type="molecule type" value="Genomic_DNA"/>
</dbReference>
<gene>
    <name evidence="1" type="ORF">EZS27_038396</name>
</gene>